<gene>
    <name evidence="3" type="primary">106079789</name>
</gene>
<evidence type="ECO:0000256" key="2">
    <source>
        <dbReference type="SAM" id="Phobius"/>
    </source>
</evidence>
<feature type="compositionally biased region" description="Basic residues" evidence="1">
    <location>
        <begin position="37"/>
        <end position="53"/>
    </location>
</feature>
<keyword evidence="2" id="KW-0472">Membrane</keyword>
<evidence type="ECO:0000313" key="3">
    <source>
        <dbReference type="EnsemblMetazoa" id="BGLB028526-PA"/>
    </source>
</evidence>
<organism evidence="3 4">
    <name type="scientific">Biomphalaria glabrata</name>
    <name type="common">Bloodfluke planorb</name>
    <name type="synonym">Freshwater snail</name>
    <dbReference type="NCBI Taxonomy" id="6526"/>
    <lineage>
        <taxon>Eukaryota</taxon>
        <taxon>Metazoa</taxon>
        <taxon>Spiralia</taxon>
        <taxon>Lophotrochozoa</taxon>
        <taxon>Mollusca</taxon>
        <taxon>Gastropoda</taxon>
        <taxon>Heterobranchia</taxon>
        <taxon>Euthyneura</taxon>
        <taxon>Panpulmonata</taxon>
        <taxon>Hygrophila</taxon>
        <taxon>Lymnaeoidea</taxon>
        <taxon>Planorbidae</taxon>
        <taxon>Biomphalaria</taxon>
    </lineage>
</organism>
<dbReference type="EnsemblMetazoa" id="BGLB028526-RA">
    <property type="protein sequence ID" value="BGLB028526-PA"/>
    <property type="gene ID" value="BGLB028526"/>
</dbReference>
<dbReference type="VEuPathDB" id="VectorBase:BGLAX_052097"/>
<protein>
    <recommendedName>
        <fullName evidence="5">Transmembrane protein</fullName>
    </recommendedName>
</protein>
<accession>A0A2C9L9K9</accession>
<feature type="region of interest" description="Disordered" evidence="1">
    <location>
        <begin position="35"/>
        <end position="83"/>
    </location>
</feature>
<dbReference type="Proteomes" id="UP000076420">
    <property type="component" value="Unassembled WGS sequence"/>
</dbReference>
<sequence>MTTVHPDASETSELIEFPSRSTEVLALSPSYSEIKMSKNKSKGKKNKKARSRTSKVTESIAPTEANSPTDDSPAGTSRQSIASADDLFTRLPRLKSKIRINIHEERSQPILELFLLAVMVLFLFVVCSNIVARHSSTVTQMVNIVVLHVDVDMCNETFPSILYP</sequence>
<name>A0A2C9L9K9_BIOGL</name>
<keyword evidence="2" id="KW-0812">Transmembrane</keyword>
<evidence type="ECO:0008006" key="5">
    <source>
        <dbReference type="Google" id="ProtNLM"/>
    </source>
</evidence>
<feature type="compositionally biased region" description="Polar residues" evidence="1">
    <location>
        <begin position="64"/>
        <end position="82"/>
    </location>
</feature>
<dbReference type="KEGG" id="bgt:106079789"/>
<dbReference type="RefSeq" id="XP_013096448.2">
    <property type="nucleotide sequence ID" value="XM_013240994.2"/>
</dbReference>
<feature type="transmembrane region" description="Helical" evidence="2">
    <location>
        <begin position="113"/>
        <end position="132"/>
    </location>
</feature>
<keyword evidence="2" id="KW-1133">Transmembrane helix</keyword>
<dbReference type="VEuPathDB" id="VectorBase:BGLB028526"/>
<evidence type="ECO:0000313" key="4">
    <source>
        <dbReference type="Proteomes" id="UP000076420"/>
    </source>
</evidence>
<evidence type="ECO:0000256" key="1">
    <source>
        <dbReference type="SAM" id="MobiDB-lite"/>
    </source>
</evidence>
<dbReference type="AlphaFoldDB" id="A0A2C9L9K9"/>
<dbReference type="OrthoDB" id="10356395at2759"/>
<proteinExistence type="predicted"/>
<feature type="region of interest" description="Disordered" evidence="1">
    <location>
        <begin position="1"/>
        <end position="22"/>
    </location>
</feature>
<reference evidence="3" key="1">
    <citation type="submission" date="2020-05" db="UniProtKB">
        <authorList>
            <consortium name="EnsemblMetazoa"/>
        </authorList>
    </citation>
    <scope>IDENTIFICATION</scope>
    <source>
        <strain evidence="3">BB02</strain>
    </source>
</reference>